<accession>A0A370INV5</accession>
<comment type="caution">
    <text evidence="1">The sequence shown here is derived from an EMBL/GenBank/DDBJ whole genome shotgun (WGS) entry which is preliminary data.</text>
</comment>
<dbReference type="EMBL" id="QQST01000001">
    <property type="protein sequence ID" value="RDI72352.1"/>
    <property type="molecule type" value="Genomic_DNA"/>
</dbReference>
<dbReference type="AlphaFoldDB" id="A0A370INV5"/>
<organism evidence="1 2">
    <name type="scientific">Halopelagius longus</name>
    <dbReference type="NCBI Taxonomy" id="1236180"/>
    <lineage>
        <taxon>Archaea</taxon>
        <taxon>Methanobacteriati</taxon>
        <taxon>Methanobacteriota</taxon>
        <taxon>Stenosarchaea group</taxon>
        <taxon>Halobacteria</taxon>
        <taxon>Halobacteriales</taxon>
        <taxon>Haloferacaceae</taxon>
    </lineage>
</organism>
<sequence>MKQLTSARLFRTTVSDGRGNVERRTVRPLFELRTVAAKRPTPRTRGRFSAVGTVSTSAESLDASLEGGDVEVDAAA</sequence>
<evidence type="ECO:0000313" key="1">
    <source>
        <dbReference type="EMBL" id="RDI72352.1"/>
    </source>
</evidence>
<evidence type="ECO:0000313" key="2">
    <source>
        <dbReference type="Proteomes" id="UP000255421"/>
    </source>
</evidence>
<reference evidence="1 2" key="1">
    <citation type="submission" date="2018-07" db="EMBL/GenBank/DDBJ databases">
        <title>Genome sequence of extremly halophilic archaeon Halopelagius longus strain BC12-B1.</title>
        <authorList>
            <person name="Zhang X."/>
        </authorList>
    </citation>
    <scope>NUCLEOTIDE SEQUENCE [LARGE SCALE GENOMIC DNA]</scope>
    <source>
        <strain evidence="1 2">BC12-B1</strain>
    </source>
</reference>
<gene>
    <name evidence="1" type="ORF">DWB78_11860</name>
</gene>
<dbReference type="Proteomes" id="UP000255421">
    <property type="component" value="Unassembled WGS sequence"/>
</dbReference>
<protein>
    <submittedName>
        <fullName evidence="1">Uncharacterized protein</fullName>
    </submittedName>
</protein>
<proteinExistence type="predicted"/>
<name>A0A370INV5_9EURY</name>
<keyword evidence="2" id="KW-1185">Reference proteome</keyword>